<dbReference type="GO" id="GO:0000156">
    <property type="term" value="F:phosphorelay response regulator activity"/>
    <property type="evidence" value="ECO:0007669"/>
    <property type="project" value="TreeGrafter"/>
</dbReference>
<dbReference type="GO" id="GO:0005524">
    <property type="term" value="F:ATP binding"/>
    <property type="evidence" value="ECO:0007669"/>
    <property type="project" value="UniProtKB-KW"/>
</dbReference>
<dbReference type="InterPro" id="IPR005467">
    <property type="entry name" value="His_kinase_dom"/>
</dbReference>
<dbReference type="EMBL" id="FXAW01000006">
    <property type="protein sequence ID" value="SMG42872.1"/>
    <property type="molecule type" value="Genomic_DNA"/>
</dbReference>
<evidence type="ECO:0000256" key="4">
    <source>
        <dbReference type="ARBA" id="ARBA00022741"/>
    </source>
</evidence>
<dbReference type="AlphaFoldDB" id="A0A1X7KND8"/>
<evidence type="ECO:0000256" key="7">
    <source>
        <dbReference type="ARBA" id="ARBA00023012"/>
    </source>
</evidence>
<dbReference type="GO" id="GO:0000155">
    <property type="term" value="F:phosphorelay sensor kinase activity"/>
    <property type="evidence" value="ECO:0007669"/>
    <property type="project" value="InterPro"/>
</dbReference>
<dbReference type="InterPro" id="IPR015943">
    <property type="entry name" value="WD40/YVTN_repeat-like_dom_sf"/>
</dbReference>
<keyword evidence="8" id="KW-0175">Coiled coil</keyword>
<protein>
    <recommendedName>
        <fullName evidence="2">histidine kinase</fullName>
        <ecNumber evidence="2">2.7.13.3</ecNumber>
    </recommendedName>
</protein>
<dbReference type="STRING" id="1028.SAMN05661096_02945"/>
<dbReference type="Gene3D" id="2.130.10.10">
    <property type="entry name" value="YVTN repeat-like/Quinoprotein amine dehydrogenase"/>
    <property type="match status" value="1"/>
</dbReference>
<accession>A0A1X7KND8</accession>
<name>A0A1X7KND8_9BACT</name>
<dbReference type="Pfam" id="PF07495">
    <property type="entry name" value="Y_Y_Y"/>
    <property type="match status" value="1"/>
</dbReference>
<dbReference type="Gene3D" id="3.30.565.10">
    <property type="entry name" value="Histidine kinase-like ATPase, C-terminal domain"/>
    <property type="match status" value="1"/>
</dbReference>
<keyword evidence="9" id="KW-0812">Transmembrane</keyword>
<evidence type="ECO:0000256" key="3">
    <source>
        <dbReference type="ARBA" id="ARBA00022679"/>
    </source>
</evidence>
<organism evidence="11 12">
    <name type="scientific">Marivirga sericea</name>
    <dbReference type="NCBI Taxonomy" id="1028"/>
    <lineage>
        <taxon>Bacteria</taxon>
        <taxon>Pseudomonadati</taxon>
        <taxon>Bacteroidota</taxon>
        <taxon>Cytophagia</taxon>
        <taxon>Cytophagales</taxon>
        <taxon>Marivirgaceae</taxon>
        <taxon>Marivirga</taxon>
    </lineage>
</organism>
<sequence length="750" mass="87138">MVFLKSLLHSRNRKAWHLFLFIILFELPTLNAASFQNANPPIEDPKDSIIFRDFDGSSYRGSSFNYMSVEDQDGIMYFGNENGLLEFDGTHWQLHKTTNFTPIEYLNLIDDKIYTYGNQELGYFQRNSLGNMMYQSLNDKMQNEKKIPFVWNVIQNKGYTYFSLDSALLKWDGEVLSRIEIGASITSYKVGQEVLISVYGQDQGGLALLKDDSLIYVNRDFKFGDDYIWEVVKQKNRNWLFFTSENGIYNYNSTTHEVTPFDSEISYFYKSDSLFLYWAHKMSDSLYITSSWENGMQIFDSEGHILKNLSSKNGLLSNFIVHPESDRRSNLWLTSGSGIQYLEFRNPSNKLRFEPQAKVRYIKLGDSSVFIKGLDHVVTLSQENSNSIDFYFSVPSFFKEDLEFSYYLEGFDNDWSTWSNNSRKEYTNLAGGEYIFHLKARGVHNPELNIKPFNFTVIVPKNWYESYVTYILFALLVGLLVFSFIKYRTHRLSITNKKLESIVKERTSELRLQKEQLKKANEELKTINNELDNFVYRSSHDLVAPLKSLRGLIAVAGMSNNPDEIKEYFKLMNISITKLEEFIKGIMDFSTNTKKPLEMKFVRMDDILDSIVEDLKYYQNADRVELIRAYDSDFKIKTDPKRINIVVSNLVTNALKYHDFNQDDPQFIKVSAKIEDNSYVLEVKDNGSGIPEEHQSKIFEMFFRAHQGIEGSGLGLYIVLDTLKVLKGKIEFTSKTRVGTTFRVTLPLID</sequence>
<dbReference type="OrthoDB" id="977478at2"/>
<dbReference type="GO" id="GO:0007234">
    <property type="term" value="P:osmosensory signaling via phosphorelay pathway"/>
    <property type="evidence" value="ECO:0007669"/>
    <property type="project" value="TreeGrafter"/>
</dbReference>
<dbReference type="InterPro" id="IPR011123">
    <property type="entry name" value="Y_Y_Y"/>
</dbReference>
<dbReference type="InterPro" id="IPR036097">
    <property type="entry name" value="HisK_dim/P_sf"/>
</dbReference>
<keyword evidence="4" id="KW-0547">Nucleotide-binding</keyword>
<dbReference type="InterPro" id="IPR013783">
    <property type="entry name" value="Ig-like_fold"/>
</dbReference>
<feature type="domain" description="Histidine kinase" evidence="10">
    <location>
        <begin position="537"/>
        <end position="750"/>
    </location>
</feature>
<dbReference type="RefSeq" id="WP_085518101.1">
    <property type="nucleotide sequence ID" value="NZ_FXAW01000006.1"/>
</dbReference>
<dbReference type="Gene3D" id="2.60.40.10">
    <property type="entry name" value="Immunoglobulins"/>
    <property type="match status" value="1"/>
</dbReference>
<comment type="catalytic activity">
    <reaction evidence="1">
        <text>ATP + protein L-histidine = ADP + protein N-phospho-L-histidine.</text>
        <dbReference type="EC" id="2.7.13.3"/>
    </reaction>
</comment>
<evidence type="ECO:0000256" key="2">
    <source>
        <dbReference type="ARBA" id="ARBA00012438"/>
    </source>
</evidence>
<evidence type="ECO:0000256" key="6">
    <source>
        <dbReference type="ARBA" id="ARBA00022840"/>
    </source>
</evidence>
<dbReference type="SUPFAM" id="SSF55874">
    <property type="entry name" value="ATPase domain of HSP90 chaperone/DNA topoisomerase II/histidine kinase"/>
    <property type="match status" value="1"/>
</dbReference>
<keyword evidence="5 11" id="KW-0418">Kinase</keyword>
<evidence type="ECO:0000256" key="9">
    <source>
        <dbReference type="SAM" id="Phobius"/>
    </source>
</evidence>
<dbReference type="Gene3D" id="1.10.287.130">
    <property type="match status" value="1"/>
</dbReference>
<reference evidence="12" key="1">
    <citation type="submission" date="2017-04" db="EMBL/GenBank/DDBJ databases">
        <authorList>
            <person name="Varghese N."/>
            <person name="Submissions S."/>
        </authorList>
    </citation>
    <scope>NUCLEOTIDE SEQUENCE [LARGE SCALE GENOMIC DNA]</scope>
    <source>
        <strain evidence="12">DSM 4125</strain>
    </source>
</reference>
<evidence type="ECO:0000256" key="5">
    <source>
        <dbReference type="ARBA" id="ARBA00022777"/>
    </source>
</evidence>
<dbReference type="CDD" id="cd00075">
    <property type="entry name" value="HATPase"/>
    <property type="match status" value="1"/>
</dbReference>
<dbReference type="SMART" id="SM00387">
    <property type="entry name" value="HATPase_c"/>
    <property type="match status" value="1"/>
</dbReference>
<dbReference type="EC" id="2.7.13.3" evidence="2"/>
<keyword evidence="12" id="KW-1185">Reference proteome</keyword>
<evidence type="ECO:0000259" key="10">
    <source>
        <dbReference type="PROSITE" id="PS50109"/>
    </source>
</evidence>
<feature type="transmembrane region" description="Helical" evidence="9">
    <location>
        <begin position="467"/>
        <end position="485"/>
    </location>
</feature>
<keyword evidence="7" id="KW-0902">Two-component regulatory system</keyword>
<dbReference type="InterPro" id="IPR003594">
    <property type="entry name" value="HATPase_dom"/>
</dbReference>
<dbReference type="InterPro" id="IPR050351">
    <property type="entry name" value="BphY/WalK/GraS-like"/>
</dbReference>
<gene>
    <name evidence="11" type="ORF">SAMN05661096_02945</name>
</gene>
<dbReference type="PRINTS" id="PR00344">
    <property type="entry name" value="BCTRLSENSOR"/>
</dbReference>
<dbReference type="Proteomes" id="UP000193804">
    <property type="component" value="Unassembled WGS sequence"/>
</dbReference>
<keyword evidence="9" id="KW-0472">Membrane</keyword>
<dbReference type="GO" id="GO:0030295">
    <property type="term" value="F:protein kinase activator activity"/>
    <property type="evidence" value="ECO:0007669"/>
    <property type="project" value="TreeGrafter"/>
</dbReference>
<feature type="coiled-coil region" evidence="8">
    <location>
        <begin position="503"/>
        <end position="537"/>
    </location>
</feature>
<keyword evidence="6" id="KW-0067">ATP-binding</keyword>
<proteinExistence type="predicted"/>
<evidence type="ECO:0000313" key="12">
    <source>
        <dbReference type="Proteomes" id="UP000193804"/>
    </source>
</evidence>
<dbReference type="InterPro" id="IPR036890">
    <property type="entry name" value="HATPase_C_sf"/>
</dbReference>
<dbReference type="PANTHER" id="PTHR42878">
    <property type="entry name" value="TWO-COMPONENT HISTIDINE KINASE"/>
    <property type="match status" value="1"/>
</dbReference>
<dbReference type="PANTHER" id="PTHR42878:SF7">
    <property type="entry name" value="SENSOR HISTIDINE KINASE GLRK"/>
    <property type="match status" value="1"/>
</dbReference>
<keyword evidence="3" id="KW-0808">Transferase</keyword>
<dbReference type="InterPro" id="IPR004358">
    <property type="entry name" value="Sig_transdc_His_kin-like_C"/>
</dbReference>
<keyword evidence="9" id="KW-1133">Transmembrane helix</keyword>
<dbReference type="SUPFAM" id="SSF47384">
    <property type="entry name" value="Homodimeric domain of signal transducing histidine kinase"/>
    <property type="match status" value="1"/>
</dbReference>
<dbReference type="PROSITE" id="PS50109">
    <property type="entry name" value="HIS_KIN"/>
    <property type="match status" value="1"/>
</dbReference>
<evidence type="ECO:0000256" key="8">
    <source>
        <dbReference type="SAM" id="Coils"/>
    </source>
</evidence>
<evidence type="ECO:0000256" key="1">
    <source>
        <dbReference type="ARBA" id="ARBA00000085"/>
    </source>
</evidence>
<dbReference type="Pfam" id="PF02518">
    <property type="entry name" value="HATPase_c"/>
    <property type="match status" value="1"/>
</dbReference>
<evidence type="ECO:0000313" key="11">
    <source>
        <dbReference type="EMBL" id="SMG42872.1"/>
    </source>
</evidence>